<dbReference type="EMBL" id="RCDD01000001">
    <property type="protein sequence ID" value="RLK60726.1"/>
    <property type="molecule type" value="Genomic_DNA"/>
</dbReference>
<evidence type="ECO:0000313" key="6">
    <source>
        <dbReference type="EMBL" id="RLK60726.1"/>
    </source>
</evidence>
<keyword evidence="2 4" id="KW-0238">DNA-binding</keyword>
<evidence type="ECO:0000256" key="4">
    <source>
        <dbReference type="PROSITE-ProRule" id="PRU00335"/>
    </source>
</evidence>
<dbReference type="GO" id="GO:0003700">
    <property type="term" value="F:DNA-binding transcription factor activity"/>
    <property type="evidence" value="ECO:0007669"/>
    <property type="project" value="TreeGrafter"/>
</dbReference>
<evidence type="ECO:0000256" key="3">
    <source>
        <dbReference type="ARBA" id="ARBA00023163"/>
    </source>
</evidence>
<gene>
    <name evidence="6" type="ORF">CLV68_1235</name>
</gene>
<dbReference type="AlphaFoldDB" id="A0A421B877"/>
<dbReference type="Pfam" id="PF00440">
    <property type="entry name" value="TetR_N"/>
    <property type="match status" value="1"/>
</dbReference>
<organism evidence="6 7">
    <name type="scientific">Actinokineospora cianjurensis</name>
    <dbReference type="NCBI Taxonomy" id="585224"/>
    <lineage>
        <taxon>Bacteria</taxon>
        <taxon>Bacillati</taxon>
        <taxon>Actinomycetota</taxon>
        <taxon>Actinomycetes</taxon>
        <taxon>Pseudonocardiales</taxon>
        <taxon>Pseudonocardiaceae</taxon>
        <taxon>Actinokineospora</taxon>
    </lineage>
</organism>
<dbReference type="InterPro" id="IPR009057">
    <property type="entry name" value="Homeodomain-like_sf"/>
</dbReference>
<keyword evidence="1" id="KW-0805">Transcription regulation</keyword>
<dbReference type="InterPro" id="IPR041583">
    <property type="entry name" value="TetR_C_31"/>
</dbReference>
<dbReference type="InterPro" id="IPR050109">
    <property type="entry name" value="HTH-type_TetR-like_transc_reg"/>
</dbReference>
<dbReference type="PANTHER" id="PTHR30055">
    <property type="entry name" value="HTH-TYPE TRANSCRIPTIONAL REGULATOR RUTR"/>
    <property type="match status" value="1"/>
</dbReference>
<evidence type="ECO:0000313" key="7">
    <source>
        <dbReference type="Proteomes" id="UP000282454"/>
    </source>
</evidence>
<dbReference type="RefSeq" id="WP_246009686.1">
    <property type="nucleotide sequence ID" value="NZ_RCDD01000001.1"/>
</dbReference>
<dbReference type="PRINTS" id="PR00455">
    <property type="entry name" value="HTHTETR"/>
</dbReference>
<feature type="DNA-binding region" description="H-T-H motif" evidence="4">
    <location>
        <begin position="23"/>
        <end position="42"/>
    </location>
</feature>
<name>A0A421B877_9PSEU</name>
<protein>
    <submittedName>
        <fullName evidence="6">TetR family transcriptional regulator</fullName>
    </submittedName>
</protein>
<comment type="caution">
    <text evidence="6">The sequence shown here is derived from an EMBL/GenBank/DDBJ whole genome shotgun (WGS) entry which is preliminary data.</text>
</comment>
<accession>A0A421B877</accession>
<dbReference type="Gene3D" id="1.10.357.10">
    <property type="entry name" value="Tetracycline Repressor, domain 2"/>
    <property type="match status" value="1"/>
</dbReference>
<dbReference type="Pfam" id="PF17940">
    <property type="entry name" value="TetR_C_31"/>
    <property type="match status" value="1"/>
</dbReference>
<dbReference type="GO" id="GO:0000976">
    <property type="term" value="F:transcription cis-regulatory region binding"/>
    <property type="evidence" value="ECO:0007669"/>
    <property type="project" value="TreeGrafter"/>
</dbReference>
<feature type="domain" description="HTH tetR-type" evidence="5">
    <location>
        <begin position="1"/>
        <end position="60"/>
    </location>
</feature>
<keyword evidence="3" id="KW-0804">Transcription</keyword>
<dbReference type="PROSITE" id="PS50977">
    <property type="entry name" value="HTH_TETR_2"/>
    <property type="match status" value="1"/>
</dbReference>
<dbReference type="PANTHER" id="PTHR30055:SF234">
    <property type="entry name" value="HTH-TYPE TRANSCRIPTIONAL REGULATOR BETI"/>
    <property type="match status" value="1"/>
</dbReference>
<keyword evidence="7" id="KW-1185">Reference proteome</keyword>
<sequence length="173" mass="18709">MTRDRILRATLRVIADEGVAGVTNRRIAREAEVSLGSITYHFATQTDLLRESLLLFVHEETTRLATFELPATLEQAAALVQQVVENLPSELAPFELYLHAARNPSLRDATSRCFAAYDALALTVLTALGIPSPEHLTGPVVALVAGMQLRHLATGTPPEIANALLLLVSPSPH</sequence>
<evidence type="ECO:0000256" key="1">
    <source>
        <dbReference type="ARBA" id="ARBA00023015"/>
    </source>
</evidence>
<dbReference type="InterPro" id="IPR001647">
    <property type="entry name" value="HTH_TetR"/>
</dbReference>
<evidence type="ECO:0000256" key="2">
    <source>
        <dbReference type="ARBA" id="ARBA00023125"/>
    </source>
</evidence>
<dbReference type="Proteomes" id="UP000282454">
    <property type="component" value="Unassembled WGS sequence"/>
</dbReference>
<proteinExistence type="predicted"/>
<dbReference type="SUPFAM" id="SSF46689">
    <property type="entry name" value="Homeodomain-like"/>
    <property type="match status" value="1"/>
</dbReference>
<reference evidence="6 7" key="1">
    <citation type="submission" date="2018-10" db="EMBL/GenBank/DDBJ databases">
        <title>Genomic Encyclopedia of Archaeal and Bacterial Type Strains, Phase II (KMG-II): from individual species to whole genera.</title>
        <authorList>
            <person name="Goeker M."/>
        </authorList>
    </citation>
    <scope>NUCLEOTIDE SEQUENCE [LARGE SCALE GENOMIC DNA]</scope>
    <source>
        <strain evidence="6 7">DSM 45657</strain>
    </source>
</reference>
<evidence type="ECO:0000259" key="5">
    <source>
        <dbReference type="PROSITE" id="PS50977"/>
    </source>
</evidence>